<feature type="binding site" evidence="9">
    <location>
        <position position="245"/>
    </location>
    <ligand>
        <name>ATP</name>
        <dbReference type="ChEBI" id="CHEBI:30616"/>
    </ligand>
</feature>
<dbReference type="SUPFAM" id="SSF56112">
    <property type="entry name" value="Protein kinase-like (PK-like)"/>
    <property type="match status" value="1"/>
</dbReference>
<dbReference type="EC" id="2.7.11.1" evidence="1"/>
<evidence type="ECO:0000256" key="7">
    <source>
        <dbReference type="ARBA" id="ARBA00047899"/>
    </source>
</evidence>
<keyword evidence="5" id="KW-0418">Kinase</keyword>
<keyword evidence="13" id="KW-1185">Reference proteome</keyword>
<keyword evidence="2" id="KW-0723">Serine/threonine-protein kinase</keyword>
<feature type="compositionally biased region" description="Low complexity" evidence="10">
    <location>
        <begin position="26"/>
        <end position="38"/>
    </location>
</feature>
<evidence type="ECO:0000313" key="12">
    <source>
        <dbReference type="EMBL" id="PVU97061.1"/>
    </source>
</evidence>
<sequence length="892" mass="101398">MLAFSSTISKDLKSTEDLEKNYIGSNITTSNSLSSTETKVLPSELNPSSFSDRYHTTSRDCSTEYDQPKYYNINTSHYHNKPFFKKSPHNAFDRPHWRKKQGTGSFPKNNNFDFQKLDPTEINKRPNKVGAYTGTIRFNKRQNNSDENLFFSEEIDDNNYLESNINFESSLCNQNNNLELSVSQAESYHIPGYVNQENLPFPVGYIINDPKSKIDYKLLNVLGEGSYAVVYLARNLADRSLRALKCLSSHNLTCSQKELQQLEIDLHKYVSGSPYIVNLHYSFTCQDWTFLVLELVTGSDLYEYIMQNSNFGAADKKSHHITEAIRLFEQMLEAISHLHSLRVYHRDLKPENFIVDANGNLKLTDFGLSTRESVSTEFECGSKPYMSYENRNGGINYEDTTIFGYNDGYSPRLSDVWALGVLLLNLLYAECPWQDPSIDSCFRFCNFLRDGSRYLQNNFSNLPKEVADFLVSNVFCPEPKRCSVLDLKLWVSDLKSAFRISTNLKSYRPSPIGAISIPHDAKNKQHPTLHKIQNNFNKKENRKSRELQHANVIRGNVSIISSSNSTVSSSVPANMYTSFVSKAKAAAANHAMPREKYVVAAKNVAANLHAQHKNEYGPIPVSNNTYCPKSKYFRQQPKPQQYYSSNKPVVDEQLSSSCLPNIYKIPFNNSKNFFEYKKTKELTNAYLSKQSAPKSYKNYTFEMNSKTSASISAINSGNNNFANRSPHKYNKNNSVGRNTLDFYFKGSSDCDIDPSSVELKNYSNSFQHSNLLPTIQTTTPKSFLGKNPVYSSFKNNNIVKKNQTSTSFNSRNISLKNSDLSLSTNSDSSLDLLWSDNNEPQSPKINNFAQAKTISHYELDVISSRVDSVNINAPNKLYSNFDGYLSDIFEIE</sequence>
<dbReference type="InterPro" id="IPR000719">
    <property type="entry name" value="Prot_kinase_dom"/>
</dbReference>
<feature type="domain" description="Protein kinase" evidence="11">
    <location>
        <begin position="216"/>
        <end position="491"/>
    </location>
</feature>
<dbReference type="PANTHER" id="PTHR43895">
    <property type="entry name" value="CALCIUM/CALMODULIN-DEPENDENT PROTEIN KINASE KINASE-RELATED"/>
    <property type="match status" value="1"/>
</dbReference>
<comment type="catalytic activity">
    <reaction evidence="7">
        <text>L-threonyl-[protein] + ATP = O-phospho-L-threonyl-[protein] + ADP + H(+)</text>
        <dbReference type="Rhea" id="RHEA:46608"/>
        <dbReference type="Rhea" id="RHEA-COMP:11060"/>
        <dbReference type="Rhea" id="RHEA-COMP:11605"/>
        <dbReference type="ChEBI" id="CHEBI:15378"/>
        <dbReference type="ChEBI" id="CHEBI:30013"/>
        <dbReference type="ChEBI" id="CHEBI:30616"/>
        <dbReference type="ChEBI" id="CHEBI:61977"/>
        <dbReference type="ChEBI" id="CHEBI:456216"/>
        <dbReference type="EC" id="2.7.11.1"/>
    </reaction>
</comment>
<evidence type="ECO:0000256" key="5">
    <source>
        <dbReference type="ARBA" id="ARBA00022777"/>
    </source>
</evidence>
<name>A0A2T9YXJ1_9FUNG</name>
<dbReference type="GO" id="GO:0005524">
    <property type="term" value="F:ATP binding"/>
    <property type="evidence" value="ECO:0007669"/>
    <property type="project" value="UniProtKB-UniRule"/>
</dbReference>
<dbReference type="PROSITE" id="PS00107">
    <property type="entry name" value="PROTEIN_KINASE_ATP"/>
    <property type="match status" value="1"/>
</dbReference>
<evidence type="ECO:0000256" key="8">
    <source>
        <dbReference type="ARBA" id="ARBA00048679"/>
    </source>
</evidence>
<dbReference type="Pfam" id="PF00069">
    <property type="entry name" value="Pkinase"/>
    <property type="match status" value="1"/>
</dbReference>
<protein>
    <recommendedName>
        <fullName evidence="1">non-specific serine/threonine protein kinase</fullName>
        <ecNumber evidence="1">2.7.11.1</ecNumber>
    </recommendedName>
</protein>
<evidence type="ECO:0000256" key="9">
    <source>
        <dbReference type="PROSITE-ProRule" id="PRU10141"/>
    </source>
</evidence>
<evidence type="ECO:0000259" key="11">
    <source>
        <dbReference type="PROSITE" id="PS50011"/>
    </source>
</evidence>
<dbReference type="STRING" id="133385.A0A2T9YXJ1"/>
<dbReference type="PROSITE" id="PS00108">
    <property type="entry name" value="PROTEIN_KINASE_ST"/>
    <property type="match status" value="1"/>
</dbReference>
<comment type="caution">
    <text evidence="12">The sequence shown here is derived from an EMBL/GenBank/DDBJ whole genome shotgun (WGS) entry which is preliminary data.</text>
</comment>
<comment type="catalytic activity">
    <reaction evidence="8">
        <text>L-seryl-[protein] + ATP = O-phospho-L-seryl-[protein] + ADP + H(+)</text>
        <dbReference type="Rhea" id="RHEA:17989"/>
        <dbReference type="Rhea" id="RHEA-COMP:9863"/>
        <dbReference type="Rhea" id="RHEA-COMP:11604"/>
        <dbReference type="ChEBI" id="CHEBI:15378"/>
        <dbReference type="ChEBI" id="CHEBI:29999"/>
        <dbReference type="ChEBI" id="CHEBI:30616"/>
        <dbReference type="ChEBI" id="CHEBI:83421"/>
        <dbReference type="ChEBI" id="CHEBI:456216"/>
        <dbReference type="EC" id="2.7.11.1"/>
    </reaction>
</comment>
<organism evidence="12 13">
    <name type="scientific">Smittium simulii</name>
    <dbReference type="NCBI Taxonomy" id="133385"/>
    <lineage>
        <taxon>Eukaryota</taxon>
        <taxon>Fungi</taxon>
        <taxon>Fungi incertae sedis</taxon>
        <taxon>Zoopagomycota</taxon>
        <taxon>Kickxellomycotina</taxon>
        <taxon>Harpellomycetes</taxon>
        <taxon>Harpellales</taxon>
        <taxon>Legeriomycetaceae</taxon>
        <taxon>Smittium</taxon>
    </lineage>
</organism>
<proteinExistence type="predicted"/>
<evidence type="ECO:0000256" key="1">
    <source>
        <dbReference type="ARBA" id="ARBA00012513"/>
    </source>
</evidence>
<dbReference type="PANTHER" id="PTHR43895:SF32">
    <property type="entry name" value="SERINE_THREONINE-PROTEIN KINASE CHK1"/>
    <property type="match status" value="1"/>
</dbReference>
<feature type="region of interest" description="Disordered" evidence="10">
    <location>
        <begin position="95"/>
        <end position="118"/>
    </location>
</feature>
<dbReference type="InterPro" id="IPR017441">
    <property type="entry name" value="Protein_kinase_ATP_BS"/>
</dbReference>
<evidence type="ECO:0000256" key="4">
    <source>
        <dbReference type="ARBA" id="ARBA00022741"/>
    </source>
</evidence>
<gene>
    <name evidence="12" type="ORF">BB561_000775</name>
</gene>
<reference evidence="12 13" key="1">
    <citation type="journal article" date="2018" name="MBio">
        <title>Comparative Genomics Reveals the Core Gene Toolbox for the Fungus-Insect Symbiosis.</title>
        <authorList>
            <person name="Wang Y."/>
            <person name="Stata M."/>
            <person name="Wang W."/>
            <person name="Stajich J.E."/>
            <person name="White M.M."/>
            <person name="Moncalvo J.M."/>
        </authorList>
    </citation>
    <scope>NUCLEOTIDE SEQUENCE [LARGE SCALE GENOMIC DNA]</scope>
    <source>
        <strain evidence="12 13">SWE-8-4</strain>
    </source>
</reference>
<dbReference type="PROSITE" id="PS50011">
    <property type="entry name" value="PROTEIN_KINASE_DOM"/>
    <property type="match status" value="1"/>
</dbReference>
<keyword evidence="3" id="KW-0808">Transferase</keyword>
<dbReference type="Gene3D" id="1.10.510.10">
    <property type="entry name" value="Transferase(Phosphotransferase) domain 1"/>
    <property type="match status" value="1"/>
</dbReference>
<evidence type="ECO:0000256" key="2">
    <source>
        <dbReference type="ARBA" id="ARBA00022527"/>
    </source>
</evidence>
<evidence type="ECO:0000256" key="3">
    <source>
        <dbReference type="ARBA" id="ARBA00022679"/>
    </source>
</evidence>
<dbReference type="EMBL" id="MBFR01000019">
    <property type="protein sequence ID" value="PVU97061.1"/>
    <property type="molecule type" value="Genomic_DNA"/>
</dbReference>
<keyword evidence="4 9" id="KW-0547">Nucleotide-binding</keyword>
<dbReference type="GO" id="GO:0005737">
    <property type="term" value="C:cytoplasm"/>
    <property type="evidence" value="ECO:0007669"/>
    <property type="project" value="TreeGrafter"/>
</dbReference>
<dbReference type="GO" id="GO:0035861">
    <property type="term" value="C:site of double-strand break"/>
    <property type="evidence" value="ECO:0007669"/>
    <property type="project" value="TreeGrafter"/>
</dbReference>
<dbReference type="Proteomes" id="UP000245383">
    <property type="component" value="Unassembled WGS sequence"/>
</dbReference>
<dbReference type="InterPro" id="IPR008271">
    <property type="entry name" value="Ser/Thr_kinase_AS"/>
</dbReference>
<feature type="compositionally biased region" description="Polar residues" evidence="10">
    <location>
        <begin position="102"/>
        <end position="113"/>
    </location>
</feature>
<evidence type="ECO:0000256" key="6">
    <source>
        <dbReference type="ARBA" id="ARBA00022840"/>
    </source>
</evidence>
<dbReference type="AlphaFoldDB" id="A0A2T9YXJ1"/>
<feature type="region of interest" description="Disordered" evidence="10">
    <location>
        <begin position="26"/>
        <end position="58"/>
    </location>
</feature>
<keyword evidence="6 9" id="KW-0067">ATP-binding</keyword>
<dbReference type="GO" id="GO:0007095">
    <property type="term" value="P:mitotic G2 DNA damage checkpoint signaling"/>
    <property type="evidence" value="ECO:0007669"/>
    <property type="project" value="TreeGrafter"/>
</dbReference>
<dbReference type="GO" id="GO:0004674">
    <property type="term" value="F:protein serine/threonine kinase activity"/>
    <property type="evidence" value="ECO:0007669"/>
    <property type="project" value="UniProtKB-KW"/>
</dbReference>
<evidence type="ECO:0000313" key="13">
    <source>
        <dbReference type="Proteomes" id="UP000245383"/>
    </source>
</evidence>
<evidence type="ECO:0000256" key="10">
    <source>
        <dbReference type="SAM" id="MobiDB-lite"/>
    </source>
</evidence>
<dbReference type="OrthoDB" id="541276at2759"/>
<dbReference type="GO" id="GO:0005634">
    <property type="term" value="C:nucleus"/>
    <property type="evidence" value="ECO:0007669"/>
    <property type="project" value="TreeGrafter"/>
</dbReference>
<accession>A0A2T9YXJ1</accession>
<dbReference type="InterPro" id="IPR011009">
    <property type="entry name" value="Kinase-like_dom_sf"/>
</dbReference>
<dbReference type="SMART" id="SM00220">
    <property type="entry name" value="S_TKc"/>
    <property type="match status" value="1"/>
</dbReference>